<dbReference type="InterPro" id="IPR036249">
    <property type="entry name" value="Thioredoxin-like_sf"/>
</dbReference>
<dbReference type="PROSITE" id="PS51354">
    <property type="entry name" value="GLUTAREDOXIN_2"/>
    <property type="match status" value="1"/>
</dbReference>
<protein>
    <submittedName>
        <fullName evidence="1">Monothiol glutaredoxin-S16</fullName>
    </submittedName>
</protein>
<keyword evidence="2" id="KW-1185">Reference proteome</keyword>
<dbReference type="EMBL" id="SMOL01000143">
    <property type="protein sequence ID" value="KAB2630487.1"/>
    <property type="molecule type" value="Genomic_DNA"/>
</dbReference>
<reference evidence="2" key="2">
    <citation type="submission" date="2019-10" db="EMBL/GenBank/DDBJ databases">
        <title>A de novo genome assembly of a pear dwarfing rootstock.</title>
        <authorList>
            <person name="Wang F."/>
            <person name="Wang J."/>
            <person name="Li S."/>
            <person name="Zhang Y."/>
            <person name="Fang M."/>
            <person name="Ma L."/>
            <person name="Zhao Y."/>
            <person name="Jiang S."/>
        </authorList>
    </citation>
    <scope>NUCLEOTIDE SEQUENCE [LARGE SCALE GENOMIC DNA]</scope>
</reference>
<evidence type="ECO:0000313" key="1">
    <source>
        <dbReference type="EMBL" id="KAB2630487.1"/>
    </source>
</evidence>
<dbReference type="PANTHER" id="PTHR10293">
    <property type="entry name" value="GLUTAREDOXIN FAMILY MEMBER"/>
    <property type="match status" value="1"/>
</dbReference>
<reference evidence="1 2" key="1">
    <citation type="submission" date="2019-09" db="EMBL/GenBank/DDBJ databases">
        <authorList>
            <person name="Ou C."/>
        </authorList>
    </citation>
    <scope>NUCLEOTIDE SEQUENCE [LARGE SCALE GENOMIC DNA]</scope>
    <source>
        <strain evidence="1">S2</strain>
        <tissue evidence="1">Leaf</tissue>
    </source>
</reference>
<dbReference type="SUPFAM" id="SSF52833">
    <property type="entry name" value="Thioredoxin-like"/>
    <property type="match status" value="1"/>
</dbReference>
<dbReference type="OrthoDB" id="415696at2759"/>
<dbReference type="PANTHER" id="PTHR10293:SF45">
    <property type="entry name" value="BIFUNCTIONAL MONOTHIOL GLUTAREDOXIN-S16, CHLOROPLASTIC"/>
    <property type="match status" value="1"/>
</dbReference>
<gene>
    <name evidence="1" type="ORF">D8674_008006</name>
</gene>
<dbReference type="InterPro" id="IPR004480">
    <property type="entry name" value="Monothiol_GRX-rel"/>
</dbReference>
<dbReference type="GO" id="GO:0005759">
    <property type="term" value="C:mitochondrial matrix"/>
    <property type="evidence" value="ECO:0007669"/>
    <property type="project" value="TreeGrafter"/>
</dbReference>
<name>A0A5N5HUF8_9ROSA</name>
<dbReference type="Proteomes" id="UP000327157">
    <property type="component" value="Chromosome 12"/>
</dbReference>
<sequence>MEEHIKATGKCTLEELIDRLVNENKVVAFIKGSRSAPLCGSRRRLSEFLKTRGWIMRALMVLDEEYNRGLRETLKKYSTAGRLSPRYLVNGELLGGCDISKFHAGEGRACQLV</sequence>
<comment type="caution">
    <text evidence="1">The sequence shown here is derived from an EMBL/GenBank/DDBJ whole genome shotgun (WGS) entry which is preliminary data.</text>
</comment>
<dbReference type="AlphaFoldDB" id="A0A5N5HUF8"/>
<dbReference type="Gene3D" id="3.40.30.10">
    <property type="entry name" value="Glutaredoxin"/>
    <property type="match status" value="1"/>
</dbReference>
<organism evidence="1 2">
    <name type="scientific">Pyrus ussuriensis x Pyrus communis</name>
    <dbReference type="NCBI Taxonomy" id="2448454"/>
    <lineage>
        <taxon>Eukaryota</taxon>
        <taxon>Viridiplantae</taxon>
        <taxon>Streptophyta</taxon>
        <taxon>Embryophyta</taxon>
        <taxon>Tracheophyta</taxon>
        <taxon>Spermatophyta</taxon>
        <taxon>Magnoliopsida</taxon>
        <taxon>eudicotyledons</taxon>
        <taxon>Gunneridae</taxon>
        <taxon>Pentapetalae</taxon>
        <taxon>rosids</taxon>
        <taxon>fabids</taxon>
        <taxon>Rosales</taxon>
        <taxon>Rosaceae</taxon>
        <taxon>Amygdaloideae</taxon>
        <taxon>Maleae</taxon>
        <taxon>Pyrus</taxon>
    </lineage>
</organism>
<accession>A0A5N5HUF8</accession>
<reference evidence="1 2" key="3">
    <citation type="submission" date="2019-11" db="EMBL/GenBank/DDBJ databases">
        <title>A de novo genome assembly of a pear dwarfing rootstock.</title>
        <authorList>
            <person name="Wang F."/>
            <person name="Wang J."/>
            <person name="Li S."/>
            <person name="Zhang Y."/>
            <person name="Fang M."/>
            <person name="Ma L."/>
            <person name="Zhao Y."/>
            <person name="Jiang S."/>
        </authorList>
    </citation>
    <scope>NUCLEOTIDE SEQUENCE [LARGE SCALE GENOMIC DNA]</scope>
    <source>
        <strain evidence="1">S2</strain>
        <tissue evidence="1">Leaf</tissue>
    </source>
</reference>
<proteinExistence type="predicted"/>
<evidence type="ECO:0000313" key="2">
    <source>
        <dbReference type="Proteomes" id="UP000327157"/>
    </source>
</evidence>